<dbReference type="EMBL" id="MT732458">
    <property type="protein sequence ID" value="QQV90511.1"/>
    <property type="molecule type" value="Genomic_DNA"/>
</dbReference>
<dbReference type="GO" id="GO:0003677">
    <property type="term" value="F:DNA binding"/>
    <property type="evidence" value="ECO:0007669"/>
    <property type="project" value="InterPro"/>
</dbReference>
<sequence>MSNQITTFNPQVARSSVIKQMESLATSKFISLPDKFQESVFFAMDKLSTLKDIEQADPVSITKAFLKMFSNKLDFQKNHCYFFVQNDKNSSTGKSLRFGWQYQGLIAVAKRECNVSDIIPVLINADDEVEMVYENGVLVVKNHKPSFKGDVTGGYCVVEFKDKGIRSRYYTKAQLDQRRDKSMAKQGNFWAWEREMYEKTLINATIKRIIETSSNTDSDDLYNEPETIDVGHRDVTEVKVIQQNEPIQEPEKVTI</sequence>
<dbReference type="Pfam" id="PF03837">
    <property type="entry name" value="RecT"/>
    <property type="match status" value="1"/>
</dbReference>
<accession>A0A8E4ZJX0</accession>
<evidence type="ECO:0000313" key="2">
    <source>
        <dbReference type="Proteomes" id="UP000693794"/>
    </source>
</evidence>
<proteinExistence type="predicted"/>
<reference evidence="1" key="1">
    <citation type="submission" date="2020-07" db="EMBL/GenBank/DDBJ databases">
        <title>Highly diverse flavobacterial phages as mortality factor during North Sea spring blooms.</title>
        <authorList>
            <person name="Bartlau N."/>
            <person name="Wichels A."/>
            <person name="Krohne G."/>
            <person name="Adriaenssens E.M."/>
            <person name="Heins A."/>
            <person name="Fuchs B.M."/>
            <person name="Amann R."/>
            <person name="Moraru C."/>
        </authorList>
    </citation>
    <scope>NUCLEOTIDE SEQUENCE</scope>
</reference>
<organism evidence="1 2">
    <name type="scientific">Polaribacter phage Danklef_1</name>
    <dbReference type="NCBI Taxonomy" id="2745646"/>
    <lineage>
        <taxon>Viruses</taxon>
        <taxon>Duplodnaviria</taxon>
        <taxon>Heunggongvirae</taxon>
        <taxon>Uroviricota</taxon>
        <taxon>Caudoviricetes</taxon>
        <taxon>Forsetiviridae</taxon>
        <taxon>Freyavirus</taxon>
        <taxon>Freyavirus danklef</taxon>
    </lineage>
</organism>
<gene>
    <name evidence="1" type="ORF">Danklef1_30</name>
</gene>
<dbReference type="GO" id="GO:0006259">
    <property type="term" value="P:DNA metabolic process"/>
    <property type="evidence" value="ECO:0007669"/>
    <property type="project" value="InterPro"/>
</dbReference>
<dbReference type="Proteomes" id="UP000693794">
    <property type="component" value="Segment"/>
</dbReference>
<protein>
    <submittedName>
        <fullName evidence="1">Recombinase</fullName>
    </submittedName>
</protein>
<dbReference type="InterPro" id="IPR018330">
    <property type="entry name" value="RecT_fam"/>
</dbReference>
<name>A0A8E4ZJX0_9CAUD</name>
<evidence type="ECO:0000313" key="1">
    <source>
        <dbReference type="EMBL" id="QQV90511.1"/>
    </source>
</evidence>
<keyword evidence="2" id="KW-1185">Reference proteome</keyword>